<dbReference type="Proteomes" id="UP000190951">
    <property type="component" value="Chromosome"/>
</dbReference>
<keyword evidence="3" id="KW-0408">Iron</keyword>
<evidence type="ECO:0000256" key="4">
    <source>
        <dbReference type="ARBA" id="ARBA00023014"/>
    </source>
</evidence>
<dbReference type="InterPro" id="IPR043129">
    <property type="entry name" value="ATPase_NBD"/>
</dbReference>
<dbReference type="Gene3D" id="3.30.420.40">
    <property type="match status" value="4"/>
</dbReference>
<dbReference type="KEGG" id="crw:CROST_030450"/>
<dbReference type="InterPro" id="IPR008275">
    <property type="entry name" value="CoA_E_activase_dom"/>
</dbReference>
<dbReference type="GO" id="GO:0046872">
    <property type="term" value="F:metal ion binding"/>
    <property type="evidence" value="ECO:0007669"/>
    <property type="project" value="UniProtKB-KW"/>
</dbReference>
<sequence length="1431" mass="159876">MRKNLHLGLDVGSTTVKIVILNSNDEIIYSKYERHYSDIKFTIISLITEAYEKFKDDDVTVMVTGSGGLSVSEWMDVKFIQEVIACTNTIEKIIPETDVAIELGGEDAKITYFYDNNIDQRMNGTCAGGTGAFIDQMATLLKTDASGLNKLASEHKCIYPIAARCGVFAKTDVQPLLNEGAAKEDISASIFQAVVNQTISGLACGKPIKGKVAFLGGPLYFLSELRQRFIETLNLTEGEVIFPENSQLFVAMGAALSSKSEEVITFREIKKRLLKLNKANSDDVTRLAPLFRDESDYDKFKERHDKDKVKRRELKDYSGKCFLGIDAGSTTTKAVLMSEEGELLYSHYGSNEGSPLNSSIKILNDIYGRLPKDAYIANSTVTGYGESLIKAALKIDIGEVETVAHYKAADFFKHGVDFILDIGGQDMKCIRVKEGVISSVTLNEACSSGCGSFIETFAKSLNMDVRDFAKAALMSKNPVDLGSRCTVFMNSKVKQAQKEGAEVGEISAGLSYSVIKNALFKVIKIRNPEDLGEKVIVQGGTFYNDAVLRSFEMISEREVVRPDIAGLMGAFGAAIIAKENLSEGYKSSLLKEDELEKFKANTNMRRCGKCANNCLLTVNEFSDGRNFVTGNRCERGAGEEIKKNDLPNLYDYKYKKIFGYTPLKKEEAKRGVVGIPRVLNMYENYPFWHTFFTELGFRVELSPRSSKKVYEKGMDTIPSESVCYPAKITHGHIVSLMERGIRFIFYPCIPYEKKEQEGASNHYNCPIVTSYAEVIRNNIDGLREGDILFKNPFVSLDDKGKLKTRLLEELKEFNLTQSEVNEAVNKAWDEQENIRQDIRKKGEEVLAYLKKTGKKGIVLSGRPYHIDPEINHGIPELINSFDMAVLTEDSIAHLGEVERPLRIVDQWVYHSRLYAAASFIAREDNLELVQLNSFGCGLDAVTTDQVEEILDQYGKIYTLIKIDEGSNLGAIRIRVRSLKAAMSEREKNNVKPERKFENQKRIVFTKEMRKKHTILMPQMAPMHFQFLESALISEGYNLVVMPSVDKKCVDEGLKHVNNDACYPSIIVVGQMLEALKSGKYDLNNTSVLISQTGGGCRATNYIGFIRKALKDAGYGNVPVVAISAQRFEKNPGITYGLSTGIKAIKAVLYGDLLMRVLFKVRPYEKVKGSANELYDKWVNVCKEDSKNKKIKTFKKNVNDIVKEFDQLEINDIKKPKVGLVGEILVKFHPTANNNVVDTIENEGAEAVMPDLMDFMLYSSYNATFKDKYLHTNKKAKLLSNVLIEAIEYFRKPMKKALSESKRFEPPKSIKELAEGVADIVSLGNQTGEGWFLTAEMVELIEGGTENIICMQPFACLPNHVTGKGMIKELKRRYPKANIAAVDFDPGASEVNQLNRIKLMLSTAFKNLEGSKNEVENIASEETAAVEETSSI</sequence>
<proteinExistence type="predicted"/>
<dbReference type="Pfam" id="PF01869">
    <property type="entry name" value="BcrAD_BadFG"/>
    <property type="match status" value="2"/>
</dbReference>
<dbReference type="RefSeq" id="WP_077833016.1">
    <property type="nucleotide sequence ID" value="NZ_CP096983.1"/>
</dbReference>
<dbReference type="NCBIfam" id="TIGR00241">
    <property type="entry name" value="CoA_E_activ"/>
    <property type="match status" value="1"/>
</dbReference>
<dbReference type="EMBL" id="CP096983">
    <property type="protein sequence ID" value="URZ12323.1"/>
    <property type="molecule type" value="Genomic_DNA"/>
</dbReference>
<dbReference type="InterPro" id="IPR051805">
    <property type="entry name" value="Dehydratase_Activator_Redct"/>
</dbReference>
<dbReference type="CDD" id="cd24034">
    <property type="entry name" value="ASKHA_NBD_O66634-like_rpt1"/>
    <property type="match status" value="1"/>
</dbReference>
<dbReference type="InterPro" id="IPR018709">
    <property type="entry name" value="CoA_activase_DUF2229"/>
</dbReference>
<keyword evidence="2" id="KW-0479">Metal-binding</keyword>
<evidence type="ECO:0000313" key="5">
    <source>
        <dbReference type="EMBL" id="URZ12323.1"/>
    </source>
</evidence>
<dbReference type="CDD" id="cd24035">
    <property type="entry name" value="ASKHA_NBD_O66634-like_rpt2"/>
    <property type="match status" value="1"/>
</dbReference>
<evidence type="ECO:0000256" key="3">
    <source>
        <dbReference type="ARBA" id="ARBA00023004"/>
    </source>
</evidence>
<evidence type="ECO:0000313" key="6">
    <source>
        <dbReference type="Proteomes" id="UP000190951"/>
    </source>
</evidence>
<evidence type="ECO:0000256" key="2">
    <source>
        <dbReference type="ARBA" id="ARBA00022723"/>
    </source>
</evidence>
<dbReference type="STRING" id="84029.CROST_13040"/>
<keyword evidence="6" id="KW-1185">Reference proteome</keyword>
<name>A0A1S8LBU4_9CLOT</name>
<accession>A0A1S8LBU4</accession>
<protein>
    <submittedName>
        <fullName evidence="5">Uncharacterized protein</fullName>
    </submittedName>
</protein>
<keyword evidence="4" id="KW-0411">Iron-sulfur</keyword>
<dbReference type="SUPFAM" id="SSF53067">
    <property type="entry name" value="Actin-like ATPase domain"/>
    <property type="match status" value="2"/>
</dbReference>
<dbReference type="Pfam" id="PF09989">
    <property type="entry name" value="DUF2229"/>
    <property type="match status" value="1"/>
</dbReference>
<dbReference type="GO" id="GO:0051536">
    <property type="term" value="F:iron-sulfur cluster binding"/>
    <property type="evidence" value="ECO:0007669"/>
    <property type="project" value="UniProtKB-KW"/>
</dbReference>
<comment type="cofactor">
    <cofactor evidence="1">
        <name>[4Fe-4S] cluster</name>
        <dbReference type="ChEBI" id="CHEBI:49883"/>
    </cofactor>
</comment>
<gene>
    <name evidence="5" type="ORF">CROST_030450</name>
</gene>
<organism evidence="5 6">
    <name type="scientific">Clostridium felsineum</name>
    <dbReference type="NCBI Taxonomy" id="36839"/>
    <lineage>
        <taxon>Bacteria</taxon>
        <taxon>Bacillati</taxon>
        <taxon>Bacillota</taxon>
        <taxon>Clostridia</taxon>
        <taxon>Eubacteriales</taxon>
        <taxon>Clostridiaceae</taxon>
        <taxon>Clostridium</taxon>
    </lineage>
</organism>
<dbReference type="PANTHER" id="PTHR32329">
    <property type="entry name" value="BIFUNCTIONAL PROTEIN [INCLUDES 2-HYDROXYACYL-COA DEHYDRATASE (N-TER) AND ITS ACTIVATOR DOMAIN (C_TERM)-RELATED"/>
    <property type="match status" value="1"/>
</dbReference>
<evidence type="ECO:0000256" key="1">
    <source>
        <dbReference type="ARBA" id="ARBA00001966"/>
    </source>
</evidence>
<dbReference type="PANTHER" id="PTHR32329:SF4">
    <property type="entry name" value="ACTIVATOR OF 2-HYDROXYACYL-COA DEHYDRATASE"/>
    <property type="match status" value="1"/>
</dbReference>
<dbReference type="InterPro" id="IPR002731">
    <property type="entry name" value="ATPase_BadF"/>
</dbReference>
<reference evidence="5 6" key="1">
    <citation type="submission" date="2022-04" db="EMBL/GenBank/DDBJ databases">
        <title>Genome sequence of C. roseum typestrain.</title>
        <authorList>
            <person name="Poehlein A."/>
            <person name="Schoch T."/>
            <person name="Duerre P."/>
            <person name="Daniel R."/>
        </authorList>
    </citation>
    <scope>NUCLEOTIDE SEQUENCE [LARGE SCALE GENOMIC DNA]</scope>
    <source>
        <strain evidence="5 6">DSM 7320</strain>
    </source>
</reference>